<keyword evidence="13" id="KW-1185">Reference proteome</keyword>
<dbReference type="InterPro" id="IPR016039">
    <property type="entry name" value="Thiolase-like"/>
</dbReference>
<dbReference type="NCBIfam" id="TIGR00747">
    <property type="entry name" value="fabH"/>
    <property type="match status" value="1"/>
</dbReference>
<dbReference type="NCBIfam" id="NF006829">
    <property type="entry name" value="PRK09352.1"/>
    <property type="match status" value="1"/>
</dbReference>
<evidence type="ECO:0000256" key="3">
    <source>
        <dbReference type="ARBA" id="ARBA00022490"/>
    </source>
</evidence>
<evidence type="ECO:0000256" key="6">
    <source>
        <dbReference type="ARBA" id="ARBA00022832"/>
    </source>
</evidence>
<dbReference type="GO" id="GO:0044550">
    <property type="term" value="P:secondary metabolite biosynthetic process"/>
    <property type="evidence" value="ECO:0007669"/>
    <property type="project" value="TreeGrafter"/>
</dbReference>
<dbReference type="PANTHER" id="PTHR34069">
    <property type="entry name" value="3-OXOACYL-[ACYL-CARRIER-PROTEIN] SYNTHASE 3"/>
    <property type="match status" value="1"/>
</dbReference>
<evidence type="ECO:0000256" key="2">
    <source>
        <dbReference type="ARBA" id="ARBA00008642"/>
    </source>
</evidence>
<dbReference type="InterPro" id="IPR013751">
    <property type="entry name" value="ACP_syn_III_N"/>
</dbReference>
<keyword evidence="4" id="KW-0444">Lipid biosynthesis</keyword>
<gene>
    <name evidence="12" type="ORF">CLV29_3085</name>
</gene>
<feature type="domain" description="Beta-ketoacyl-[acyl-carrier-protein] synthase III N-terminal" evidence="11">
    <location>
        <begin position="108"/>
        <end position="183"/>
    </location>
</feature>
<dbReference type="Proteomes" id="UP000295371">
    <property type="component" value="Unassembled WGS sequence"/>
</dbReference>
<comment type="similarity">
    <text evidence="2">Belongs to the thiolase-like superfamily. FabH family.</text>
</comment>
<dbReference type="EMBL" id="SOAW01000003">
    <property type="protein sequence ID" value="TDT30062.1"/>
    <property type="molecule type" value="Genomic_DNA"/>
</dbReference>
<evidence type="ECO:0000259" key="11">
    <source>
        <dbReference type="Pfam" id="PF08545"/>
    </source>
</evidence>
<evidence type="ECO:0000256" key="8">
    <source>
        <dbReference type="ARBA" id="ARBA00023160"/>
    </source>
</evidence>
<dbReference type="GO" id="GO:0004315">
    <property type="term" value="F:3-oxoacyl-[acyl-carrier-protein] synthase activity"/>
    <property type="evidence" value="ECO:0007669"/>
    <property type="project" value="InterPro"/>
</dbReference>
<evidence type="ECO:0000256" key="5">
    <source>
        <dbReference type="ARBA" id="ARBA00022679"/>
    </source>
</evidence>
<accession>A0A4R7IZ38</accession>
<dbReference type="Pfam" id="PF08545">
    <property type="entry name" value="ACP_syn_III"/>
    <property type="match status" value="1"/>
</dbReference>
<sequence length="315" mass="33112">MPGTRIVATGHHQPSRVVPNSELETMVETSDEWITQRVGIRERRWAGPEETVADMALAAARNLLAKHPTELTDIDMIVVATCTAQDRSPNTAARVATGLGMEHNPAALDVNTACSGFSHSVAVAQQAIMAGAATRALVIGAEKLTDFTDFTDRSTCVLTADGAGAVLIEASETDGISPVVWGAVPTLSDAVRIEAVDNYKFAQNGNAVYRWTTRTLPEIVKGIIVKAGLEPTELDAIVLHQANLRIIEPLAAKIGAPQARIATDVTVSGNTSAASIPLALSKLQESDDPLKPGSKTLLFGFGGGLSYAGQVITIP</sequence>
<dbReference type="AlphaFoldDB" id="A0A4R7IZ38"/>
<evidence type="ECO:0000256" key="7">
    <source>
        <dbReference type="ARBA" id="ARBA00023098"/>
    </source>
</evidence>
<evidence type="ECO:0000259" key="10">
    <source>
        <dbReference type="Pfam" id="PF08541"/>
    </source>
</evidence>
<dbReference type="PANTHER" id="PTHR34069:SF2">
    <property type="entry name" value="BETA-KETOACYL-[ACYL-CARRIER-PROTEIN] SYNTHASE III"/>
    <property type="match status" value="1"/>
</dbReference>
<evidence type="ECO:0000256" key="4">
    <source>
        <dbReference type="ARBA" id="ARBA00022516"/>
    </source>
</evidence>
<reference evidence="12 13" key="1">
    <citation type="submission" date="2019-03" db="EMBL/GenBank/DDBJ databases">
        <title>Genomic Encyclopedia of Archaeal and Bacterial Type Strains, Phase II (KMG-II): from individual species to whole genera.</title>
        <authorList>
            <person name="Goeker M."/>
        </authorList>
    </citation>
    <scope>NUCLEOTIDE SEQUENCE [LARGE SCALE GENOMIC DNA]</scope>
    <source>
        <strain evidence="12 13">DSM 24323</strain>
    </source>
</reference>
<keyword evidence="6" id="KW-0276">Fatty acid metabolism</keyword>
<organism evidence="12 13">
    <name type="scientific">Naumannella halotolerans</name>
    <dbReference type="NCBI Taxonomy" id="993414"/>
    <lineage>
        <taxon>Bacteria</taxon>
        <taxon>Bacillati</taxon>
        <taxon>Actinomycetota</taxon>
        <taxon>Actinomycetes</taxon>
        <taxon>Propionibacteriales</taxon>
        <taxon>Propionibacteriaceae</taxon>
        <taxon>Naumannella</taxon>
    </lineage>
</organism>
<dbReference type="InterPro" id="IPR013747">
    <property type="entry name" value="ACP_syn_III_C"/>
</dbReference>
<dbReference type="GO" id="GO:0006633">
    <property type="term" value="P:fatty acid biosynthetic process"/>
    <property type="evidence" value="ECO:0007669"/>
    <property type="project" value="UniProtKB-KW"/>
</dbReference>
<comment type="pathway">
    <text evidence="1">Lipid metabolism.</text>
</comment>
<evidence type="ECO:0000256" key="1">
    <source>
        <dbReference type="ARBA" id="ARBA00005189"/>
    </source>
</evidence>
<keyword evidence="5" id="KW-0808">Transferase</keyword>
<evidence type="ECO:0000313" key="13">
    <source>
        <dbReference type="Proteomes" id="UP000295371"/>
    </source>
</evidence>
<dbReference type="Gene3D" id="3.40.47.10">
    <property type="match status" value="1"/>
</dbReference>
<dbReference type="RefSeq" id="WP_133755963.1">
    <property type="nucleotide sequence ID" value="NZ_CP171129.1"/>
</dbReference>
<protein>
    <submittedName>
        <fullName evidence="12">3-oxoacyl-[acyl-carrier-protein] synthase-3</fullName>
    </submittedName>
</protein>
<keyword evidence="9" id="KW-0012">Acyltransferase</keyword>
<feature type="domain" description="Beta-ketoacyl-[acyl-carrier-protein] synthase III C-terminal" evidence="10">
    <location>
        <begin position="226"/>
        <end position="313"/>
    </location>
</feature>
<dbReference type="Pfam" id="PF08541">
    <property type="entry name" value="ACP_syn_III_C"/>
    <property type="match status" value="1"/>
</dbReference>
<comment type="caution">
    <text evidence="12">The sequence shown here is derived from an EMBL/GenBank/DDBJ whole genome shotgun (WGS) entry which is preliminary data.</text>
</comment>
<name>A0A4R7IZ38_9ACTN</name>
<dbReference type="CDD" id="cd00830">
    <property type="entry name" value="KAS_III"/>
    <property type="match status" value="1"/>
</dbReference>
<keyword evidence="3" id="KW-0963">Cytoplasm</keyword>
<dbReference type="OrthoDB" id="9815506at2"/>
<keyword evidence="8" id="KW-0275">Fatty acid biosynthesis</keyword>
<keyword evidence="7" id="KW-0443">Lipid metabolism</keyword>
<proteinExistence type="inferred from homology"/>
<evidence type="ECO:0000256" key="9">
    <source>
        <dbReference type="ARBA" id="ARBA00023315"/>
    </source>
</evidence>
<dbReference type="InterPro" id="IPR004655">
    <property type="entry name" value="FabH"/>
</dbReference>
<evidence type="ECO:0000313" key="12">
    <source>
        <dbReference type="EMBL" id="TDT30062.1"/>
    </source>
</evidence>
<dbReference type="SUPFAM" id="SSF53901">
    <property type="entry name" value="Thiolase-like"/>
    <property type="match status" value="1"/>
</dbReference>